<dbReference type="PANTHER" id="PTHR12526">
    <property type="entry name" value="GLYCOSYLTRANSFERASE"/>
    <property type="match status" value="1"/>
</dbReference>
<dbReference type="Pfam" id="PF13439">
    <property type="entry name" value="Glyco_transf_4"/>
    <property type="match status" value="1"/>
</dbReference>
<feature type="domain" description="Glycosyltransferase subfamily 4-like N-terminal" evidence="2">
    <location>
        <begin position="18"/>
        <end position="128"/>
    </location>
</feature>
<dbReference type="Pfam" id="PF00534">
    <property type="entry name" value="Glycos_transf_1"/>
    <property type="match status" value="1"/>
</dbReference>
<organism evidence="3 4">
    <name type="scientific">Ramlibacter tataouinensis</name>
    <dbReference type="NCBI Taxonomy" id="94132"/>
    <lineage>
        <taxon>Bacteria</taxon>
        <taxon>Pseudomonadati</taxon>
        <taxon>Pseudomonadota</taxon>
        <taxon>Betaproteobacteria</taxon>
        <taxon>Burkholderiales</taxon>
        <taxon>Comamonadaceae</taxon>
        <taxon>Ramlibacter</taxon>
    </lineage>
</organism>
<evidence type="ECO:0000313" key="4">
    <source>
        <dbReference type="Proteomes" id="UP000070433"/>
    </source>
</evidence>
<proteinExistence type="predicted"/>
<accession>A0A127JUB2</accession>
<dbReference type="SUPFAM" id="SSF53756">
    <property type="entry name" value="UDP-Glycosyltransferase/glycogen phosphorylase"/>
    <property type="match status" value="1"/>
</dbReference>
<dbReference type="InterPro" id="IPR028098">
    <property type="entry name" value="Glyco_trans_4-like_N"/>
</dbReference>
<evidence type="ECO:0000259" key="1">
    <source>
        <dbReference type="Pfam" id="PF00534"/>
    </source>
</evidence>
<keyword evidence="4" id="KW-1185">Reference proteome</keyword>
<evidence type="ECO:0000313" key="3">
    <source>
        <dbReference type="EMBL" id="AMO23473.1"/>
    </source>
</evidence>
<evidence type="ECO:0000259" key="2">
    <source>
        <dbReference type="Pfam" id="PF13439"/>
    </source>
</evidence>
<gene>
    <name evidence="3" type="ORF">UC35_11890</name>
</gene>
<dbReference type="InterPro" id="IPR001296">
    <property type="entry name" value="Glyco_trans_1"/>
</dbReference>
<dbReference type="Proteomes" id="UP000070433">
    <property type="component" value="Chromosome"/>
</dbReference>
<dbReference type="EMBL" id="CP010951">
    <property type="protein sequence ID" value="AMO23473.1"/>
    <property type="molecule type" value="Genomic_DNA"/>
</dbReference>
<keyword evidence="3" id="KW-0808">Transferase</keyword>
<dbReference type="AlphaFoldDB" id="A0A127JUB2"/>
<dbReference type="RefSeq" id="WP_061499749.1">
    <property type="nucleotide sequence ID" value="NZ_CP010951.1"/>
</dbReference>
<dbReference type="GO" id="GO:0016757">
    <property type="term" value="F:glycosyltransferase activity"/>
    <property type="evidence" value="ECO:0007669"/>
    <property type="project" value="InterPro"/>
</dbReference>
<dbReference type="PANTHER" id="PTHR12526:SF595">
    <property type="entry name" value="BLL5217 PROTEIN"/>
    <property type="match status" value="1"/>
</dbReference>
<protein>
    <submittedName>
        <fullName evidence="3">Glycosyl transferase</fullName>
    </submittedName>
</protein>
<name>A0A127JUB2_9BURK</name>
<dbReference type="OrthoDB" id="267270at2"/>
<sequence>MRIAQVAPMFESVPPSGYGGTERVVSYLTETLVDLGHEVTLFASGDSVTSAKLVAVCQRSLRGRTDNTDWTAWHTLMLDEVFARADRFDVIHFHVDYLHYPMARHCATPCLTTLHGRLDLNHLPPLHRHFSDLPLVAISNHQRRQLPDAHFVATVHHGLPAELYGFTSEPLGYFAFVGRISPEKRLDRAIEIALACDTPLLVAAKVDAADRGYFEREIRPLLGHPLVKFVGEVDDAGKNSLLGSAKALLFPIDWPEPFGLVLIEAMACGTPVIAYPHGSVPELLEHGVTGFIVSNQRTAIDAARHIDRIDRRRCRQIFDERFTAKVMARRYLAVYRTLIDSHRRMDFASAGAK</sequence>
<reference evidence="3 4" key="1">
    <citation type="journal article" date="2014" name="Int. J. Syst. Evol. Microbiol.">
        <title>Ramlibacter solisilvae sp. nov., isolated from forest soil, and emended description of the genus Ramlibacter.</title>
        <authorList>
            <person name="Lee H.J."/>
            <person name="Lee S.H."/>
            <person name="Lee S.S."/>
            <person name="Lee J.S."/>
            <person name="Kim Y."/>
            <person name="Kim S.C."/>
            <person name="Jeon C.O."/>
        </authorList>
    </citation>
    <scope>NUCLEOTIDE SEQUENCE [LARGE SCALE GENOMIC DNA]</scope>
    <source>
        <strain evidence="3 4">5-10</strain>
    </source>
</reference>
<dbReference type="CDD" id="cd03802">
    <property type="entry name" value="GT4_AviGT4-like"/>
    <property type="match status" value="1"/>
</dbReference>
<feature type="domain" description="Glycosyl transferase family 1" evidence="1">
    <location>
        <begin position="173"/>
        <end position="309"/>
    </location>
</feature>
<dbReference type="PATRIC" id="fig|94132.3.peg.2420"/>
<dbReference type="Gene3D" id="3.40.50.2000">
    <property type="entry name" value="Glycogen Phosphorylase B"/>
    <property type="match status" value="2"/>
</dbReference>